<dbReference type="GO" id="GO:0004222">
    <property type="term" value="F:metalloendopeptidase activity"/>
    <property type="evidence" value="ECO:0007669"/>
    <property type="project" value="TreeGrafter"/>
</dbReference>
<organism evidence="4 5">
    <name type="scientific">Desulfurivibrio alkaliphilus (strain DSM 19089 / UNIQEM U267 / AHT2)</name>
    <dbReference type="NCBI Taxonomy" id="589865"/>
    <lineage>
        <taxon>Bacteria</taxon>
        <taxon>Pseudomonadati</taxon>
        <taxon>Thermodesulfobacteriota</taxon>
        <taxon>Desulfobulbia</taxon>
        <taxon>Desulfobulbales</taxon>
        <taxon>Desulfobulbaceae</taxon>
        <taxon>Desulfurivibrio</taxon>
    </lineage>
</organism>
<dbReference type="STRING" id="589865.DaAHT2_1339"/>
<dbReference type="RefSeq" id="WP_013163562.1">
    <property type="nucleotide sequence ID" value="NC_014216.1"/>
</dbReference>
<evidence type="ECO:0000256" key="1">
    <source>
        <dbReference type="ARBA" id="ARBA00022729"/>
    </source>
</evidence>
<feature type="domain" description="M23ase beta-sheet core" evidence="3">
    <location>
        <begin position="347"/>
        <end position="441"/>
    </location>
</feature>
<evidence type="ECO:0000256" key="2">
    <source>
        <dbReference type="SAM" id="Phobius"/>
    </source>
</evidence>
<dbReference type="Pfam" id="PF01551">
    <property type="entry name" value="Peptidase_M23"/>
    <property type="match status" value="1"/>
</dbReference>
<keyword evidence="2" id="KW-1133">Transmembrane helix</keyword>
<protein>
    <submittedName>
        <fullName evidence="4">Peptidase M23</fullName>
    </submittedName>
</protein>
<dbReference type="PANTHER" id="PTHR21666">
    <property type="entry name" value="PEPTIDASE-RELATED"/>
    <property type="match status" value="1"/>
</dbReference>
<dbReference type="KEGG" id="dak:DaAHT2_1339"/>
<dbReference type="CDD" id="cd12797">
    <property type="entry name" value="M23_peptidase"/>
    <property type="match status" value="1"/>
</dbReference>
<proteinExistence type="predicted"/>
<dbReference type="HOGENOM" id="CLU_048239_0_0_7"/>
<dbReference type="OrthoDB" id="9765786at2"/>
<gene>
    <name evidence="4" type="ordered locus">DaAHT2_1339</name>
</gene>
<keyword evidence="5" id="KW-1185">Reference proteome</keyword>
<sequence>MSLEPIQKREKKSAFPWRFWLLVVAAAILVPVLVILVRLHEGNPPRLGLDPEVAWVGQHNEFAVLAADERSGLRSVEVLLRQGGREVGLLKREFPRASAFFRAGPEEFREVVEVVGRELNLREGEAELVLKAGDYSWRNWGSGNYREEIYPVVIDTRPPVINVGAATRYVRAGGAGVVRYTIDEEVVKHGVEINGFFHPGFPLADDRSGEYLAYIGLPHDTTSLDQAQVVAVDRAGNQARAGLGINLRQVEYSTGRINVSDSFLRSKLPEFVTHYPELSGSYLEQYLYVNRRVREMNDRRIMEICRDSHPQRLWEGRFLRMARSSEQAGFGDHRSYFYDGRKIDEQTHLGIDLASVRQAEIQAANHGIVVFAEYLGIYGNTVIIDHGQGIFSLYSHLSRITTEVGERVARGDQLGYSGVTGMAGGDHLHFSMLVNGIFVNPIEWWDRNWVENQLTVEP</sequence>
<dbReference type="PANTHER" id="PTHR21666:SF289">
    <property type="entry name" value="L-ALA--D-GLU ENDOPEPTIDASE"/>
    <property type="match status" value="1"/>
</dbReference>
<evidence type="ECO:0000313" key="4">
    <source>
        <dbReference type="EMBL" id="ADH86034.1"/>
    </source>
</evidence>
<dbReference type="AlphaFoldDB" id="D6Z3A9"/>
<dbReference type="Proteomes" id="UP000001508">
    <property type="component" value="Chromosome"/>
</dbReference>
<keyword evidence="2" id="KW-0472">Membrane</keyword>
<keyword evidence="2" id="KW-0812">Transmembrane</keyword>
<keyword evidence="1" id="KW-0732">Signal</keyword>
<name>D6Z3A9_DESAT</name>
<dbReference type="eggNOG" id="COG0739">
    <property type="taxonomic scope" value="Bacteria"/>
</dbReference>
<dbReference type="InParanoid" id="D6Z3A9"/>
<dbReference type="SUPFAM" id="SSF51261">
    <property type="entry name" value="Duplicated hybrid motif"/>
    <property type="match status" value="1"/>
</dbReference>
<accession>D6Z3A9</accession>
<dbReference type="EMBL" id="CP001940">
    <property type="protein sequence ID" value="ADH86034.1"/>
    <property type="molecule type" value="Genomic_DNA"/>
</dbReference>
<dbReference type="Gene3D" id="2.70.70.10">
    <property type="entry name" value="Glucose Permease (Domain IIA)"/>
    <property type="match status" value="1"/>
</dbReference>
<evidence type="ECO:0000259" key="3">
    <source>
        <dbReference type="Pfam" id="PF01551"/>
    </source>
</evidence>
<dbReference type="InterPro" id="IPR011055">
    <property type="entry name" value="Dup_hybrid_motif"/>
</dbReference>
<dbReference type="InterPro" id="IPR050570">
    <property type="entry name" value="Cell_wall_metabolism_enzyme"/>
</dbReference>
<evidence type="ECO:0000313" key="5">
    <source>
        <dbReference type="Proteomes" id="UP000001508"/>
    </source>
</evidence>
<dbReference type="InterPro" id="IPR016047">
    <property type="entry name" value="M23ase_b-sheet_dom"/>
</dbReference>
<reference evidence="5" key="1">
    <citation type="submission" date="2010-02" db="EMBL/GenBank/DDBJ databases">
        <title>Complete sequence of Desulfurivibrio alkaliphilus AHT2.</title>
        <authorList>
            <consortium name="US DOE Joint Genome Institute"/>
            <person name="Pitluck S."/>
            <person name="Chertkov O."/>
            <person name="Detter J.C."/>
            <person name="Han C."/>
            <person name="Tapia R."/>
            <person name="Larimer F."/>
            <person name="Land M."/>
            <person name="Hauser L."/>
            <person name="Kyrpides N."/>
            <person name="Mikhailova N."/>
            <person name="Sorokin D.Y."/>
            <person name="Muyzer G."/>
            <person name="Woyke T."/>
        </authorList>
    </citation>
    <scope>NUCLEOTIDE SEQUENCE [LARGE SCALE GENOMIC DNA]</scope>
    <source>
        <strain evidence="5">DSM 19089 / UNIQEM U267 / AHT2</strain>
    </source>
</reference>
<feature type="transmembrane region" description="Helical" evidence="2">
    <location>
        <begin position="20"/>
        <end position="39"/>
    </location>
</feature>